<dbReference type="Gene3D" id="2.30.110.10">
    <property type="entry name" value="Electron Transport, Fmn-binding Protein, Chain A"/>
    <property type="match status" value="1"/>
</dbReference>
<dbReference type="EMBL" id="BJVJ01000105">
    <property type="protein sequence ID" value="GEL26695.1"/>
    <property type="molecule type" value="Genomic_DNA"/>
</dbReference>
<gene>
    <name evidence="1" type="ORF">PSU4_56490</name>
</gene>
<dbReference type="RefSeq" id="WP_147115206.1">
    <property type="nucleotide sequence ID" value="NZ_BJVJ01000105.1"/>
</dbReference>
<evidence type="ECO:0000313" key="2">
    <source>
        <dbReference type="Proteomes" id="UP000321685"/>
    </source>
</evidence>
<dbReference type="AlphaFoldDB" id="A0A511DPG9"/>
<evidence type="ECO:0000313" key="1">
    <source>
        <dbReference type="EMBL" id="GEL26695.1"/>
    </source>
</evidence>
<sequence length="151" mass="16419">MSSLLEPVVPEGLRRELADDDNEGFTLALLTVADGGWPHQALISIGEVVVLDDARLRLATWPTSTTTRNMTATGRCALVAVVDGDVVTVRLTLTPRGKVADLTTFDAHVVEVRSDTTPYATVETGIRFRLTDPAQAMARWRSTREALRAMA</sequence>
<evidence type="ECO:0008006" key="3">
    <source>
        <dbReference type="Google" id="ProtNLM"/>
    </source>
</evidence>
<keyword evidence="2" id="KW-1185">Reference proteome</keyword>
<dbReference type="InterPro" id="IPR012349">
    <property type="entry name" value="Split_barrel_FMN-bd"/>
</dbReference>
<reference evidence="1 2" key="1">
    <citation type="submission" date="2019-07" db="EMBL/GenBank/DDBJ databases">
        <title>Whole genome shotgun sequence of Pseudonocardia sulfidoxydans NBRC 16205.</title>
        <authorList>
            <person name="Hosoyama A."/>
            <person name="Uohara A."/>
            <person name="Ohji S."/>
            <person name="Ichikawa N."/>
        </authorList>
    </citation>
    <scope>NUCLEOTIDE SEQUENCE [LARGE SCALE GENOMIC DNA]</scope>
    <source>
        <strain evidence="1 2">NBRC 16205</strain>
    </source>
</reference>
<dbReference type="SUPFAM" id="SSF50475">
    <property type="entry name" value="FMN-binding split barrel"/>
    <property type="match status" value="1"/>
</dbReference>
<protein>
    <recommendedName>
        <fullName evidence="3">Pyridoxamine 5'-phosphate oxidase putative domain-containing protein</fullName>
    </recommendedName>
</protein>
<proteinExistence type="predicted"/>
<accession>A0A511DPG9</accession>
<dbReference type="OrthoDB" id="5197319at2"/>
<comment type="caution">
    <text evidence="1">The sequence shown here is derived from an EMBL/GenBank/DDBJ whole genome shotgun (WGS) entry which is preliminary data.</text>
</comment>
<name>A0A511DPG9_9PSEU</name>
<dbReference type="Proteomes" id="UP000321685">
    <property type="component" value="Unassembled WGS sequence"/>
</dbReference>
<organism evidence="1 2">
    <name type="scientific">Pseudonocardia sulfidoxydans NBRC 16205</name>
    <dbReference type="NCBI Taxonomy" id="1223511"/>
    <lineage>
        <taxon>Bacteria</taxon>
        <taxon>Bacillati</taxon>
        <taxon>Actinomycetota</taxon>
        <taxon>Actinomycetes</taxon>
        <taxon>Pseudonocardiales</taxon>
        <taxon>Pseudonocardiaceae</taxon>
        <taxon>Pseudonocardia</taxon>
    </lineage>
</organism>